<organism evidence="1 2">
    <name type="scientific">Tilletia laevis</name>
    <dbReference type="NCBI Taxonomy" id="157183"/>
    <lineage>
        <taxon>Eukaryota</taxon>
        <taxon>Fungi</taxon>
        <taxon>Dikarya</taxon>
        <taxon>Basidiomycota</taxon>
        <taxon>Ustilaginomycotina</taxon>
        <taxon>Exobasidiomycetes</taxon>
        <taxon>Tilletiales</taxon>
        <taxon>Tilletiaceae</taxon>
        <taxon>Tilletia</taxon>
    </lineage>
</organism>
<gene>
    <name evidence="1" type="ORF">JKILLFL_G6789</name>
</gene>
<comment type="caution">
    <text evidence="1">The sequence shown here is derived from an EMBL/GenBank/DDBJ whole genome shotgun (WGS) entry which is preliminary data.</text>
</comment>
<name>A0A9N8LNY7_9BASI</name>
<feature type="non-terminal residue" evidence="1">
    <location>
        <position position="167"/>
    </location>
</feature>
<dbReference type="EMBL" id="CAJHJF010001578">
    <property type="protein sequence ID" value="CAD6919121.1"/>
    <property type="molecule type" value="Genomic_DNA"/>
</dbReference>
<reference evidence="1 2" key="1">
    <citation type="submission" date="2020-10" db="EMBL/GenBank/DDBJ databases">
        <authorList>
            <person name="Sedaghatjoo S."/>
        </authorList>
    </citation>
    <scope>NUCLEOTIDE SEQUENCE [LARGE SCALE GENOMIC DNA]</scope>
    <source>
        <strain evidence="1 2">LLFL</strain>
    </source>
</reference>
<dbReference type="AlphaFoldDB" id="A0A9N8LNY7"/>
<keyword evidence="2" id="KW-1185">Reference proteome</keyword>
<evidence type="ECO:0000313" key="1">
    <source>
        <dbReference type="EMBL" id="CAD6919121.1"/>
    </source>
</evidence>
<proteinExistence type="predicted"/>
<sequence length="167" mass="18622">VLNADLVTFVTVKFPSSRHQSCFLAFLFVNLSLSIDGLDQHKRCDGLLRTARSSNASYRSCALAAEMLLRRKVDRRPIDHRRRGFSAANAVVASIDIAGSRGDIVGIRSNDPHESCHGIWEQRSAKRKAPIYGRPCCDLHGHGDRMFSFLGPMSQLWAPFLSVKLVQ</sequence>
<protein>
    <submittedName>
        <fullName evidence="1">Uncharacterized protein</fullName>
    </submittedName>
</protein>
<dbReference type="Proteomes" id="UP000836404">
    <property type="component" value="Unassembled WGS sequence"/>
</dbReference>
<evidence type="ECO:0000313" key="2">
    <source>
        <dbReference type="Proteomes" id="UP000836404"/>
    </source>
</evidence>
<accession>A0A9N8LNY7</accession>